<dbReference type="Pfam" id="PF01464">
    <property type="entry name" value="SLT"/>
    <property type="match status" value="1"/>
</dbReference>
<dbReference type="Gene3D" id="1.10.530.10">
    <property type="match status" value="1"/>
</dbReference>
<dbReference type="OrthoDB" id="9815002at2"/>
<protein>
    <submittedName>
        <fullName evidence="4">Lytic transglycosylase catalytic subunit</fullName>
    </submittedName>
</protein>
<dbReference type="Proteomes" id="UP000286954">
    <property type="component" value="Chromosome"/>
</dbReference>
<dbReference type="SUPFAM" id="SSF48435">
    <property type="entry name" value="Bacterial muramidases"/>
    <property type="match status" value="1"/>
</dbReference>
<keyword evidence="3" id="KW-0732">Signal</keyword>
<dbReference type="InterPro" id="IPR008939">
    <property type="entry name" value="Lytic_TGlycosylase_superhlx_U"/>
</dbReference>
<name>A0A3T0E9V9_9PROT</name>
<evidence type="ECO:0000256" key="2">
    <source>
        <dbReference type="ARBA" id="ARBA00009387"/>
    </source>
</evidence>
<accession>A0A3T0E9V9</accession>
<sequence length="717" mass="78441">MLLRAALLALSVSALSAPAFGDVPVPRLKPPMANHSAILNDADFDLLRRGLRAADAGDWTFVREARFNISHPVAQNLLLWRLASSDARAIFSELHMALETLGGWPREAAIQREAEWKLADSGLGPDLTASWFAQREPLTGEGRIAWGEALIALGRTDEGREQIREAWRTQSLRQTNQSQVLRRHGDFLTAADHAERVDFLLWAGQRSLASALLPQLGAGERRVADARIRLAARGTGVDGAVNAVPPSLQNDPGLVFERTRWRRRAGNADGALQLALELPDAHTNTTALESMWSERKLIILDLMRSNDHDTAYQLAASNGMSAGVAFADAEFLAGWLALVHLNRPEDALTHFNRLEAGVTTPVSLGRAKYWQGRAAEAAGNAVLARDRFMAAAQHATTYYGQLAILALGGTAAELDLPADPVITEADRAAFNEREQVLALRMLGELNQTFLFRTFAAHLEGRMETPAEQAMLADIALDYLRLRESVRAAKAGRMQGMILAERAYPVIDVPADAPVRADPALTLSVIRQETEFDARAVSGAGARGMMQMMPATARQTARQLGLPYEFEWLTDDPDYNMRLGMAHLQEVVDDYDGSLVMALAAYNAGGGRVRRWVQEYGDPRYGAIDPIDWVESLPFAETRNYVQRVIENLQVYRARRAGHTAVPLAIERDMVGAGAGLRRILPHLSDEQLAEIEAADAAAREELGMAPVPDVDGEDGGS</sequence>
<dbReference type="InterPro" id="IPR023346">
    <property type="entry name" value="Lysozyme-like_dom_sf"/>
</dbReference>
<dbReference type="Gene3D" id="1.25.20.10">
    <property type="entry name" value="Bacterial muramidases"/>
    <property type="match status" value="1"/>
</dbReference>
<dbReference type="EMBL" id="CP018911">
    <property type="protein sequence ID" value="AZU04235.1"/>
    <property type="molecule type" value="Genomic_DNA"/>
</dbReference>
<dbReference type="PANTHER" id="PTHR37423:SF2">
    <property type="entry name" value="MEMBRANE-BOUND LYTIC MUREIN TRANSGLYCOSYLASE C"/>
    <property type="match status" value="1"/>
</dbReference>
<evidence type="ECO:0000313" key="5">
    <source>
        <dbReference type="Proteomes" id="UP000286954"/>
    </source>
</evidence>
<keyword evidence="5" id="KW-1185">Reference proteome</keyword>
<dbReference type="GO" id="GO:0042597">
    <property type="term" value="C:periplasmic space"/>
    <property type="evidence" value="ECO:0007669"/>
    <property type="project" value="InterPro"/>
</dbReference>
<dbReference type="InterPro" id="IPR008258">
    <property type="entry name" value="Transglycosylase_SLT_dom_1"/>
</dbReference>
<dbReference type="KEGG" id="gak:X907_1704"/>
<dbReference type="RefSeq" id="WP_127567020.1">
    <property type="nucleotide sequence ID" value="NZ_BMFB01000003.1"/>
</dbReference>
<dbReference type="CDD" id="cd13401">
    <property type="entry name" value="Slt70-like"/>
    <property type="match status" value="1"/>
</dbReference>
<gene>
    <name evidence="4" type="ORF">X907_1704</name>
</gene>
<reference evidence="4 5" key="1">
    <citation type="submission" date="2016-12" db="EMBL/GenBank/DDBJ databases">
        <title>The genome of dimorphic prosthecate Glycocaulis alkaliphilus 6b-8t, isolated from crude oil dictates its adaptability in petroleum environments.</title>
        <authorList>
            <person name="Wu X.-L."/>
            <person name="Geng S."/>
        </authorList>
    </citation>
    <scope>NUCLEOTIDE SEQUENCE [LARGE SCALE GENOMIC DNA]</scope>
    <source>
        <strain evidence="4 5">6B-8</strain>
    </source>
</reference>
<comment type="similarity">
    <text evidence="2">Belongs to the virb1 family.</text>
</comment>
<proteinExistence type="inferred from homology"/>
<evidence type="ECO:0000313" key="4">
    <source>
        <dbReference type="EMBL" id="AZU04235.1"/>
    </source>
</evidence>
<dbReference type="PANTHER" id="PTHR37423">
    <property type="entry name" value="SOLUBLE LYTIC MUREIN TRANSGLYCOSYLASE-RELATED"/>
    <property type="match status" value="1"/>
</dbReference>
<comment type="similarity">
    <text evidence="1">Belongs to the transglycosylase Slt family.</text>
</comment>
<evidence type="ECO:0000256" key="3">
    <source>
        <dbReference type="ARBA" id="ARBA00022729"/>
    </source>
</evidence>
<dbReference type="SUPFAM" id="SSF53955">
    <property type="entry name" value="Lysozyme-like"/>
    <property type="match status" value="1"/>
</dbReference>
<dbReference type="GO" id="GO:0004553">
    <property type="term" value="F:hydrolase activity, hydrolyzing O-glycosyl compounds"/>
    <property type="evidence" value="ECO:0007669"/>
    <property type="project" value="InterPro"/>
</dbReference>
<dbReference type="AlphaFoldDB" id="A0A3T0E9V9"/>
<evidence type="ECO:0000256" key="1">
    <source>
        <dbReference type="ARBA" id="ARBA00007734"/>
    </source>
</evidence>
<organism evidence="4 5">
    <name type="scientific">Glycocaulis alkaliphilus</name>
    <dbReference type="NCBI Taxonomy" id="1434191"/>
    <lineage>
        <taxon>Bacteria</taxon>
        <taxon>Pseudomonadati</taxon>
        <taxon>Pseudomonadota</taxon>
        <taxon>Alphaproteobacteria</taxon>
        <taxon>Maricaulales</taxon>
        <taxon>Maricaulaceae</taxon>
        <taxon>Glycocaulis</taxon>
    </lineage>
</organism>